<evidence type="ECO:0000313" key="2">
    <source>
        <dbReference type="EMBL" id="KAF5914910.1"/>
    </source>
</evidence>
<organism evidence="2 3">
    <name type="scientific">Diceros bicornis minor</name>
    <name type="common">South-central black rhinoceros</name>
    <dbReference type="NCBI Taxonomy" id="77932"/>
    <lineage>
        <taxon>Eukaryota</taxon>
        <taxon>Metazoa</taxon>
        <taxon>Chordata</taxon>
        <taxon>Craniata</taxon>
        <taxon>Vertebrata</taxon>
        <taxon>Euteleostomi</taxon>
        <taxon>Mammalia</taxon>
        <taxon>Eutheria</taxon>
        <taxon>Laurasiatheria</taxon>
        <taxon>Perissodactyla</taxon>
        <taxon>Rhinocerotidae</taxon>
        <taxon>Diceros</taxon>
    </lineage>
</organism>
<reference evidence="2 3" key="1">
    <citation type="journal article" date="2020" name="Mol. Biol. Evol.">
        <title>Interspecific Gene Flow and the Evolution of Specialization in Black and White Rhinoceros.</title>
        <authorList>
            <person name="Moodley Y."/>
            <person name="Westbury M.V."/>
            <person name="Russo I.M."/>
            <person name="Gopalakrishnan S."/>
            <person name="Rakotoarivelo A."/>
            <person name="Olsen R.A."/>
            <person name="Prost S."/>
            <person name="Tunstall T."/>
            <person name="Ryder O.A."/>
            <person name="Dalen L."/>
            <person name="Bruford M.W."/>
        </authorList>
    </citation>
    <scope>NUCLEOTIDE SEQUENCE [LARGE SCALE GENOMIC DNA]</scope>
    <source>
        <strain evidence="2">SBR-YM</strain>
        <tissue evidence="2">Skin</tissue>
    </source>
</reference>
<dbReference type="Proteomes" id="UP000551758">
    <property type="component" value="Unassembled WGS sequence"/>
</dbReference>
<gene>
    <name evidence="2" type="ORF">HPG69_004312</name>
</gene>
<protein>
    <submittedName>
        <fullName evidence="2">Uncharacterized protein</fullName>
    </submittedName>
</protein>
<sequence length="200" mass="21839">MAPRLECHVEKMSGVPGALDDDRRLPGAQGRGWRHLCQPSPPPAGPRDQDIGTEDNSVTAILQEGRPAEERWPQLSVMTPPPGPSDRPGSARRTGSCHWLGNRKHGKATEGPGRGPSPGPTGPLLGQLFREGEPGRAQQGLQPPRGRDRGRDAVRQKTERRKASAHRQRNPAPQDEKKKKIRPPLNVPLSGANEKVFTRC</sequence>
<feature type="compositionally biased region" description="Basic residues" evidence="1">
    <location>
        <begin position="158"/>
        <end position="169"/>
    </location>
</feature>
<feature type="region of interest" description="Disordered" evidence="1">
    <location>
        <begin position="1"/>
        <end position="200"/>
    </location>
</feature>
<proteinExistence type="predicted"/>
<feature type="compositionally biased region" description="Basic and acidic residues" evidence="1">
    <location>
        <begin position="1"/>
        <end position="11"/>
    </location>
</feature>
<dbReference type="AlphaFoldDB" id="A0A7J7EGH3"/>
<evidence type="ECO:0000313" key="3">
    <source>
        <dbReference type="Proteomes" id="UP000551758"/>
    </source>
</evidence>
<name>A0A7J7EGH3_DICBM</name>
<keyword evidence="3" id="KW-1185">Reference proteome</keyword>
<evidence type="ECO:0000256" key="1">
    <source>
        <dbReference type="SAM" id="MobiDB-lite"/>
    </source>
</evidence>
<feature type="compositionally biased region" description="Basic and acidic residues" evidence="1">
    <location>
        <begin position="145"/>
        <end position="157"/>
    </location>
</feature>
<dbReference type="EMBL" id="JACDTQ010003060">
    <property type="protein sequence ID" value="KAF5914910.1"/>
    <property type="molecule type" value="Genomic_DNA"/>
</dbReference>
<comment type="caution">
    <text evidence="2">The sequence shown here is derived from an EMBL/GenBank/DDBJ whole genome shotgun (WGS) entry which is preliminary data.</text>
</comment>
<accession>A0A7J7EGH3</accession>